<evidence type="ECO:0000256" key="4">
    <source>
        <dbReference type="SAM" id="MobiDB-lite"/>
    </source>
</evidence>
<name>A0ABW6W6U2_9ACTN</name>
<keyword evidence="2" id="KW-0547">Nucleotide-binding</keyword>
<evidence type="ECO:0000256" key="2">
    <source>
        <dbReference type="ARBA" id="ARBA00022741"/>
    </source>
</evidence>
<dbReference type="PANTHER" id="PTHR23073">
    <property type="entry name" value="26S PROTEASOME REGULATORY SUBUNIT"/>
    <property type="match status" value="1"/>
</dbReference>
<dbReference type="InterPro" id="IPR003593">
    <property type="entry name" value="AAA+_ATPase"/>
</dbReference>
<dbReference type="SUPFAM" id="SSF52540">
    <property type="entry name" value="P-loop containing nucleoside triphosphate hydrolases"/>
    <property type="match status" value="1"/>
</dbReference>
<dbReference type="Pfam" id="PF00004">
    <property type="entry name" value="AAA"/>
    <property type="match status" value="1"/>
</dbReference>
<dbReference type="InterPro" id="IPR050221">
    <property type="entry name" value="26S_Proteasome_ATPase"/>
</dbReference>
<evidence type="ECO:0000313" key="6">
    <source>
        <dbReference type="EMBL" id="MFF5289018.1"/>
    </source>
</evidence>
<dbReference type="InterPro" id="IPR027417">
    <property type="entry name" value="P-loop_NTPase"/>
</dbReference>
<dbReference type="InterPro" id="IPR003959">
    <property type="entry name" value="ATPase_AAA_core"/>
</dbReference>
<dbReference type="GO" id="GO:0005524">
    <property type="term" value="F:ATP binding"/>
    <property type="evidence" value="ECO:0007669"/>
    <property type="project" value="UniProtKB-KW"/>
</dbReference>
<dbReference type="RefSeq" id="WP_020509363.1">
    <property type="nucleotide sequence ID" value="NZ_JBIAZU010000001.1"/>
</dbReference>
<protein>
    <submittedName>
        <fullName evidence="6">ATP-binding protein</fullName>
    </submittedName>
</protein>
<dbReference type="Gene3D" id="3.40.50.300">
    <property type="entry name" value="P-loop containing nucleotide triphosphate hydrolases"/>
    <property type="match status" value="1"/>
</dbReference>
<evidence type="ECO:0000256" key="1">
    <source>
        <dbReference type="ARBA" id="ARBA00006914"/>
    </source>
</evidence>
<dbReference type="Pfam" id="PF22977">
    <property type="entry name" value="WHD"/>
    <property type="match status" value="1"/>
</dbReference>
<proteinExistence type="inferred from homology"/>
<dbReference type="Proteomes" id="UP001602245">
    <property type="component" value="Unassembled WGS sequence"/>
</dbReference>
<dbReference type="CDD" id="cd19481">
    <property type="entry name" value="RecA-like_protease"/>
    <property type="match status" value="1"/>
</dbReference>
<comment type="caution">
    <text evidence="6">The sequence shown here is derived from an EMBL/GenBank/DDBJ whole genome shotgun (WGS) entry which is preliminary data.</text>
</comment>
<evidence type="ECO:0000256" key="3">
    <source>
        <dbReference type="ARBA" id="ARBA00022840"/>
    </source>
</evidence>
<organism evidence="6 7">
    <name type="scientific">Paractinoplanes globisporus</name>
    <dbReference type="NCBI Taxonomy" id="113565"/>
    <lineage>
        <taxon>Bacteria</taxon>
        <taxon>Bacillati</taxon>
        <taxon>Actinomycetota</taxon>
        <taxon>Actinomycetes</taxon>
        <taxon>Micromonosporales</taxon>
        <taxon>Micromonosporaceae</taxon>
        <taxon>Paractinoplanes</taxon>
    </lineage>
</organism>
<evidence type="ECO:0000313" key="7">
    <source>
        <dbReference type="Proteomes" id="UP001602245"/>
    </source>
</evidence>
<keyword evidence="7" id="KW-1185">Reference proteome</keyword>
<reference evidence="6 7" key="1">
    <citation type="submission" date="2024-10" db="EMBL/GenBank/DDBJ databases">
        <title>The Natural Products Discovery Center: Release of the First 8490 Sequenced Strains for Exploring Actinobacteria Biosynthetic Diversity.</title>
        <authorList>
            <person name="Kalkreuter E."/>
            <person name="Kautsar S.A."/>
            <person name="Yang D."/>
            <person name="Bader C.D."/>
            <person name="Teijaro C.N."/>
            <person name="Fluegel L."/>
            <person name="Davis C.M."/>
            <person name="Simpson J.R."/>
            <person name="Lauterbach L."/>
            <person name="Steele A.D."/>
            <person name="Gui C."/>
            <person name="Meng S."/>
            <person name="Li G."/>
            <person name="Viehrig K."/>
            <person name="Ye F."/>
            <person name="Su P."/>
            <person name="Kiefer A.F."/>
            <person name="Nichols A."/>
            <person name="Cepeda A.J."/>
            <person name="Yan W."/>
            <person name="Fan B."/>
            <person name="Jiang Y."/>
            <person name="Adhikari A."/>
            <person name="Zheng C.-J."/>
            <person name="Schuster L."/>
            <person name="Cowan T.M."/>
            <person name="Smanski M.J."/>
            <person name="Chevrette M.G."/>
            <person name="De Carvalho L.P.S."/>
            <person name="Shen B."/>
        </authorList>
    </citation>
    <scope>NUCLEOTIDE SEQUENCE [LARGE SCALE GENOMIC DNA]</scope>
    <source>
        <strain evidence="6 7">NPDC000087</strain>
    </source>
</reference>
<accession>A0ABW6W6U2</accession>
<feature type="region of interest" description="Disordered" evidence="4">
    <location>
        <begin position="171"/>
        <end position="192"/>
    </location>
</feature>
<evidence type="ECO:0000259" key="5">
    <source>
        <dbReference type="SMART" id="SM00382"/>
    </source>
</evidence>
<dbReference type="InterPro" id="IPR054472">
    <property type="entry name" value="WHD"/>
</dbReference>
<gene>
    <name evidence="6" type="ORF">ACFY35_06250</name>
</gene>
<comment type="similarity">
    <text evidence="1">Belongs to the AAA ATPase family.</text>
</comment>
<dbReference type="EMBL" id="JBIAZU010000001">
    <property type="protein sequence ID" value="MFF5289018.1"/>
    <property type="molecule type" value="Genomic_DNA"/>
</dbReference>
<keyword evidence="3 6" id="KW-0067">ATP-binding</keyword>
<feature type="domain" description="AAA+ ATPase" evidence="5">
    <location>
        <begin position="524"/>
        <end position="656"/>
    </location>
</feature>
<sequence>MTAAPTARGTLDEPVTDAPAGAALAAFRDPADHLRAELDRLELELRRLVLRRRLAGRIAGDTDYRGLYVPDELVDALLDPPAIDRAGQERLAAADRHVRQARRDNQARLLATAPGALRLPGLGLCPLDQDLLLLAVSVELEPRYPALISWLQDDAALRRPTAALAAALWPDPEAARDPAGPRDQASGPGTVGVRSRLHAAAPLRATGLLEVAPPGGSVPATLLDQALVVPCRVVDHLLGDDRPDGMLADFLGRHRAGRAEVSLPNLATPPGTAAALADAAGRLRSGRTRVAVLTGPPDSGRRTAAIALAAAIGGPYLVLDSDRIPSGLLDAPHARDALHREVRLAAATLVVVAADRLAESLGAAKLARVVEAAPRAILTGGSVWHHGVDGTSGWLDVAVEEPGCAERTALWRAALARAQASASDADVTAIADAFRLGPGRILAAGRAAVRARSGPAELDRTGLAEAARAQSATALSRLARRVTSPYGWADLVVPGRVRRQLDEVVAAARLRPLVRDEWGFRDQRGLHVLFYGPSGTGKTMSAGLLAAELGQELYAVDLSAVVSKYIGETEKNLEEVFTTGRAANAILFFDEADALFGRRSQVKDAHDRYANVEVAYLLSRIEQYDGLTILATNLRGNLDEAFARRLRHTVEFPPPDAAMRRRIWDVALPPGVPLASDVDLDVLARHVELTGAGIRNAALTAAYLAAAGKGRVGMPELVQGVARELRKLGRAPSRAAFGEYFELLAEPAEETP</sequence>
<dbReference type="SMART" id="SM00382">
    <property type="entry name" value="AAA"/>
    <property type="match status" value="1"/>
</dbReference>